<sequence>MYLLLKKILRGLFTIIGLILGYLVGDVVINSEYFTQIFYVSDNPIKKILFLILLTLFFGIILFLISPWINSVIMKIMDYIEKNIQKLPATEILLGVVGALIGLLISSVFLNLLAKVPIVGAMLAVVVAILMAALGANIAIRKREELMSLLYNIGYRRVQGINKDKKVKDECEQKVYPKVLDTSVIIDGRIFDICQTGFVEGPLIIPDFVLAELRHIADSSDGLKRTRGRRGLDVLNKIQKELNIDVQIYEKDFPNIAEVDSKLLKLSQVLNGKVVTNDYNLNKVAEFQGVPVLNINELANAVKPVVLPGEEMNVQIIKDGKESGQGIAYLDDGTMIVIEGGKKSIGETKDVVVTSVLQTAAGRMIFAKQKEELQPYEK</sequence>
<evidence type="ECO:0000313" key="7">
    <source>
        <dbReference type="EMBL" id="BAH05211.1"/>
    </source>
</evidence>
<gene>
    <name evidence="7" type="ordered locus">CKR_0160</name>
</gene>
<keyword evidence="5" id="KW-1133">Transmembrane helix</keyword>
<dbReference type="KEGG" id="ckr:CKR_0160"/>
<dbReference type="SMART" id="SM00670">
    <property type="entry name" value="PINc"/>
    <property type="match status" value="1"/>
</dbReference>
<feature type="transmembrane region" description="Helical" evidence="5">
    <location>
        <begin position="92"/>
        <end position="112"/>
    </location>
</feature>
<evidence type="ECO:0000256" key="3">
    <source>
        <dbReference type="ARBA" id="ARBA00022801"/>
    </source>
</evidence>
<evidence type="ECO:0000256" key="5">
    <source>
        <dbReference type="SAM" id="Phobius"/>
    </source>
</evidence>
<dbReference type="Pfam" id="PF01850">
    <property type="entry name" value="PIN"/>
    <property type="match status" value="1"/>
</dbReference>
<keyword evidence="4" id="KW-0460">Magnesium</keyword>
<evidence type="ECO:0000256" key="4">
    <source>
        <dbReference type="ARBA" id="ARBA00022842"/>
    </source>
</evidence>
<dbReference type="CDD" id="cd09877">
    <property type="entry name" value="PIN_YacL-like"/>
    <property type="match status" value="1"/>
</dbReference>
<dbReference type="GO" id="GO:0004518">
    <property type="term" value="F:nuclease activity"/>
    <property type="evidence" value="ECO:0007669"/>
    <property type="project" value="UniProtKB-KW"/>
</dbReference>
<proteinExistence type="predicted"/>
<evidence type="ECO:0000259" key="6">
    <source>
        <dbReference type="PROSITE" id="PS50926"/>
    </source>
</evidence>
<comment type="cofactor">
    <cofactor evidence="1">
        <name>Mg(2+)</name>
        <dbReference type="ChEBI" id="CHEBI:18420"/>
    </cofactor>
</comment>
<organism evidence="7 8">
    <name type="scientific">Clostridium kluyveri (strain NBRC 12016)</name>
    <dbReference type="NCBI Taxonomy" id="583346"/>
    <lineage>
        <taxon>Bacteria</taxon>
        <taxon>Bacillati</taxon>
        <taxon>Bacillota</taxon>
        <taxon>Clostridia</taxon>
        <taxon>Eubacteriales</taxon>
        <taxon>Clostridiaceae</taxon>
        <taxon>Clostridium</taxon>
    </lineage>
</organism>
<dbReference type="Pfam" id="PF01938">
    <property type="entry name" value="TRAM"/>
    <property type="match status" value="1"/>
</dbReference>
<evidence type="ECO:0000256" key="1">
    <source>
        <dbReference type="ARBA" id="ARBA00001946"/>
    </source>
</evidence>
<feature type="transmembrane region" description="Helical" evidence="5">
    <location>
        <begin position="12"/>
        <end position="29"/>
    </location>
</feature>
<dbReference type="AlphaFoldDB" id="B9DY86"/>
<dbReference type="Proteomes" id="UP000007969">
    <property type="component" value="Chromosome"/>
</dbReference>
<dbReference type="InterPro" id="IPR029060">
    <property type="entry name" value="PIN-like_dom_sf"/>
</dbReference>
<dbReference type="InterPro" id="IPR052041">
    <property type="entry name" value="Nucleic_acid_metab_PIN/TRAM"/>
</dbReference>
<feature type="transmembrane region" description="Helical" evidence="5">
    <location>
        <begin position="118"/>
        <end position="140"/>
    </location>
</feature>
<dbReference type="SUPFAM" id="SSF88723">
    <property type="entry name" value="PIN domain-like"/>
    <property type="match status" value="1"/>
</dbReference>
<evidence type="ECO:0000256" key="2">
    <source>
        <dbReference type="ARBA" id="ARBA00022722"/>
    </source>
</evidence>
<reference evidence="8" key="1">
    <citation type="submission" date="2005-09" db="EMBL/GenBank/DDBJ databases">
        <title>Complete genome sequence of Clostridium kluyveri and comparative genomics of Clostridia species.</title>
        <authorList>
            <person name="Inui M."/>
            <person name="Nonaka H."/>
            <person name="Shinoda Y."/>
            <person name="Ikenaga Y."/>
            <person name="Abe M."/>
            <person name="Naito K."/>
            <person name="Vertes A.A."/>
            <person name="Yukawa H."/>
        </authorList>
    </citation>
    <scope>NUCLEOTIDE SEQUENCE [LARGE SCALE GENOMIC DNA]</scope>
    <source>
        <strain evidence="8">NBRC 12016</strain>
    </source>
</reference>
<dbReference type="PANTHER" id="PTHR11603:SF147">
    <property type="entry name" value="MEMBRANE PROTEIN"/>
    <property type="match status" value="1"/>
</dbReference>
<dbReference type="PROSITE" id="PS50926">
    <property type="entry name" value="TRAM"/>
    <property type="match status" value="1"/>
</dbReference>
<name>B9DY86_CLOK1</name>
<keyword evidence="5" id="KW-0812">Transmembrane</keyword>
<evidence type="ECO:0000313" key="8">
    <source>
        <dbReference type="Proteomes" id="UP000007969"/>
    </source>
</evidence>
<dbReference type="GO" id="GO:0016787">
    <property type="term" value="F:hydrolase activity"/>
    <property type="evidence" value="ECO:0007669"/>
    <property type="project" value="UniProtKB-KW"/>
</dbReference>
<keyword evidence="5" id="KW-0472">Membrane</keyword>
<keyword evidence="3" id="KW-0378">Hydrolase</keyword>
<feature type="domain" description="TRAM" evidence="6">
    <location>
        <begin position="305"/>
        <end position="366"/>
    </location>
</feature>
<dbReference type="InterPro" id="IPR002716">
    <property type="entry name" value="PIN_dom"/>
</dbReference>
<dbReference type="HOGENOM" id="CLU_050839_0_0_9"/>
<dbReference type="Gene3D" id="3.40.50.1010">
    <property type="entry name" value="5'-nuclease"/>
    <property type="match status" value="1"/>
</dbReference>
<dbReference type="EMBL" id="AP009049">
    <property type="protein sequence ID" value="BAH05211.1"/>
    <property type="molecule type" value="Genomic_DNA"/>
</dbReference>
<accession>B9DY86</accession>
<dbReference type="PANTHER" id="PTHR11603">
    <property type="entry name" value="AAA FAMILY ATPASE"/>
    <property type="match status" value="1"/>
</dbReference>
<keyword evidence="2" id="KW-0540">Nuclease</keyword>
<protein>
    <recommendedName>
        <fullName evidence="6">TRAM domain-containing protein</fullName>
    </recommendedName>
</protein>
<dbReference type="InterPro" id="IPR002792">
    <property type="entry name" value="TRAM_dom"/>
</dbReference>
<feature type="transmembrane region" description="Helical" evidence="5">
    <location>
        <begin position="49"/>
        <end position="71"/>
    </location>
</feature>